<feature type="transmembrane region" description="Helical" evidence="1">
    <location>
        <begin position="7"/>
        <end position="26"/>
    </location>
</feature>
<dbReference type="PANTHER" id="PTHR45138">
    <property type="entry name" value="REGULATORY COMPONENTS OF SENSORY TRANSDUCTION SYSTEM"/>
    <property type="match status" value="1"/>
</dbReference>
<proteinExistence type="predicted"/>
<protein>
    <submittedName>
        <fullName evidence="3">Diguanylate cyclase</fullName>
    </submittedName>
</protein>
<dbReference type="KEGG" id="abra:BN85315710"/>
<gene>
    <name evidence="3" type="ORF">BN85315710</name>
</gene>
<feature type="domain" description="GGDEF" evidence="2">
    <location>
        <begin position="269"/>
        <end position="391"/>
    </location>
</feature>
<dbReference type="STRING" id="61635.BN85315710"/>
<dbReference type="NCBIfam" id="TIGR00254">
    <property type="entry name" value="GGDEF"/>
    <property type="match status" value="1"/>
</dbReference>
<keyword evidence="4" id="KW-1185">Reference proteome</keyword>
<name>U4KPZ9_9MOLU</name>
<evidence type="ECO:0000313" key="3">
    <source>
        <dbReference type="EMBL" id="CCV66592.1"/>
    </source>
</evidence>
<accession>U4KPZ9</accession>
<dbReference type="InterPro" id="IPR043128">
    <property type="entry name" value="Rev_trsase/Diguanyl_cyclase"/>
</dbReference>
<dbReference type="GO" id="GO:0052621">
    <property type="term" value="F:diguanylate cyclase activity"/>
    <property type="evidence" value="ECO:0007669"/>
    <property type="project" value="TreeGrafter"/>
</dbReference>
<dbReference type="PROSITE" id="PS50887">
    <property type="entry name" value="GGDEF"/>
    <property type="match status" value="1"/>
</dbReference>
<dbReference type="Proteomes" id="UP000032737">
    <property type="component" value="Chromosome"/>
</dbReference>
<dbReference type="PANTHER" id="PTHR45138:SF6">
    <property type="entry name" value="DIGUANYLATE CYCLASE DGCN"/>
    <property type="match status" value="1"/>
</dbReference>
<keyword evidence="1" id="KW-0812">Transmembrane</keyword>
<feature type="transmembrane region" description="Helical" evidence="1">
    <location>
        <begin position="121"/>
        <end position="139"/>
    </location>
</feature>
<dbReference type="Pfam" id="PF00990">
    <property type="entry name" value="GGDEF"/>
    <property type="match status" value="1"/>
</dbReference>
<dbReference type="EMBL" id="FO681348">
    <property type="protein sequence ID" value="CCV66592.1"/>
    <property type="molecule type" value="Genomic_DNA"/>
</dbReference>
<dbReference type="InterPro" id="IPR029787">
    <property type="entry name" value="Nucleotide_cyclase"/>
</dbReference>
<evidence type="ECO:0000256" key="1">
    <source>
        <dbReference type="SAM" id="Phobius"/>
    </source>
</evidence>
<dbReference type="InterPro" id="IPR050469">
    <property type="entry name" value="Diguanylate_Cyclase"/>
</dbReference>
<dbReference type="SUPFAM" id="SSF55073">
    <property type="entry name" value="Nucleotide cyclase"/>
    <property type="match status" value="1"/>
</dbReference>
<dbReference type="Gene3D" id="3.30.70.270">
    <property type="match status" value="1"/>
</dbReference>
<feature type="transmembrane region" description="Helical" evidence="1">
    <location>
        <begin position="38"/>
        <end position="59"/>
    </location>
</feature>
<sequence length="391" mass="45067">MTTELETVLRLLGSHAFIVYLMLVMIPLKEPVRNNQRIVVAGAILITVINAFLISLYGVKFYVRFYFLTLTIPHVFMFLIFSYYRGAKVIFALLSVQMVGNLTIINGLLTSYLLFGKDAPLFDLLARILTYLMLLSVMFKYVRPTYLKMANRLDKGWWVLNGAMILSYALLYFILFVPNAIFQRPIYFIHGYIAIGLTVFIYVIMSFLFKEIEKKMKTLEDKEQLSAQVTTLAKESKTISSIAYTDTLTGVKNRYSLYSDIDSLIKEARPFLLVFMDLDQLKEINDRYSHQEGDQYLRSFAEAVKRAIGDYGEFYRFAGDEFIAIVKNHIEQFDIKSCRLLVEANLDNGLPFLGFSCGLSYFPTDGLTSDELISLADQLMYLEKKEKKQTR</sequence>
<dbReference type="CDD" id="cd01949">
    <property type="entry name" value="GGDEF"/>
    <property type="match status" value="1"/>
</dbReference>
<dbReference type="SMART" id="SM00267">
    <property type="entry name" value="GGDEF"/>
    <property type="match status" value="1"/>
</dbReference>
<dbReference type="GO" id="GO:1902201">
    <property type="term" value="P:negative regulation of bacterial-type flagellum-dependent cell motility"/>
    <property type="evidence" value="ECO:0007669"/>
    <property type="project" value="TreeGrafter"/>
</dbReference>
<dbReference type="AlphaFoldDB" id="U4KPZ9"/>
<feature type="transmembrane region" description="Helical" evidence="1">
    <location>
        <begin position="187"/>
        <end position="209"/>
    </location>
</feature>
<reference evidence="3 4" key="1">
    <citation type="journal article" date="2013" name="J. Mol. Microbiol. Biotechnol.">
        <title>Analysis of the Complete Genomes of Acholeplasma brassicae , A. palmae and A. laidlawii and Their Comparison to the Obligate Parasites from ' Candidatus Phytoplasma'.</title>
        <authorList>
            <person name="Kube M."/>
            <person name="Siewert C."/>
            <person name="Migdoll A.M."/>
            <person name="Duduk B."/>
            <person name="Holz S."/>
            <person name="Rabus R."/>
            <person name="Seemuller E."/>
            <person name="Mitrovic J."/>
            <person name="Muller I."/>
            <person name="Buttner C."/>
            <person name="Reinhardt R."/>
        </authorList>
    </citation>
    <scope>NUCLEOTIDE SEQUENCE [LARGE SCALE GENOMIC DNA]</scope>
    <source>
        <strain evidence="4">0502</strain>
    </source>
</reference>
<dbReference type="InterPro" id="IPR000160">
    <property type="entry name" value="GGDEF_dom"/>
</dbReference>
<keyword evidence="1" id="KW-1133">Transmembrane helix</keyword>
<feature type="transmembrane region" description="Helical" evidence="1">
    <location>
        <begin position="159"/>
        <end position="181"/>
    </location>
</feature>
<dbReference type="HOGENOM" id="CLU_705190_0_0_14"/>
<organism evidence="3 4">
    <name type="scientific">Acholeplasma brassicae</name>
    <dbReference type="NCBI Taxonomy" id="61635"/>
    <lineage>
        <taxon>Bacteria</taxon>
        <taxon>Bacillati</taxon>
        <taxon>Mycoplasmatota</taxon>
        <taxon>Mollicutes</taxon>
        <taxon>Acholeplasmatales</taxon>
        <taxon>Acholeplasmataceae</taxon>
        <taxon>Acholeplasma</taxon>
    </lineage>
</organism>
<dbReference type="RefSeq" id="WP_030005444.1">
    <property type="nucleotide sequence ID" value="NC_022549.1"/>
</dbReference>
<feature type="transmembrane region" description="Helical" evidence="1">
    <location>
        <begin position="91"/>
        <end position="115"/>
    </location>
</feature>
<keyword evidence="1" id="KW-0472">Membrane</keyword>
<dbReference type="GO" id="GO:0043709">
    <property type="term" value="P:cell adhesion involved in single-species biofilm formation"/>
    <property type="evidence" value="ECO:0007669"/>
    <property type="project" value="TreeGrafter"/>
</dbReference>
<evidence type="ECO:0000259" key="2">
    <source>
        <dbReference type="PROSITE" id="PS50887"/>
    </source>
</evidence>
<evidence type="ECO:0000313" key="4">
    <source>
        <dbReference type="Proteomes" id="UP000032737"/>
    </source>
</evidence>
<dbReference type="OrthoDB" id="384661at2"/>
<dbReference type="GO" id="GO:0005886">
    <property type="term" value="C:plasma membrane"/>
    <property type="evidence" value="ECO:0007669"/>
    <property type="project" value="TreeGrafter"/>
</dbReference>
<feature type="transmembrane region" description="Helical" evidence="1">
    <location>
        <begin position="65"/>
        <end position="84"/>
    </location>
</feature>